<dbReference type="EMBL" id="GBXM01080771">
    <property type="protein sequence ID" value="JAH27806.1"/>
    <property type="molecule type" value="Transcribed_RNA"/>
</dbReference>
<name>A0A0E9RFA5_ANGAN</name>
<accession>A0A0E9RFA5</accession>
<reference evidence="1" key="2">
    <citation type="journal article" date="2015" name="Fish Shellfish Immunol.">
        <title>Early steps in the European eel (Anguilla anguilla)-Vibrio vulnificus interaction in the gills: Role of the RtxA13 toxin.</title>
        <authorList>
            <person name="Callol A."/>
            <person name="Pajuelo D."/>
            <person name="Ebbesson L."/>
            <person name="Teles M."/>
            <person name="MacKenzie S."/>
            <person name="Amaro C."/>
        </authorList>
    </citation>
    <scope>NUCLEOTIDE SEQUENCE</scope>
</reference>
<proteinExistence type="predicted"/>
<protein>
    <submittedName>
        <fullName evidence="1">Uncharacterized protein</fullName>
    </submittedName>
</protein>
<reference evidence="1" key="1">
    <citation type="submission" date="2014-11" db="EMBL/GenBank/DDBJ databases">
        <authorList>
            <person name="Amaro Gonzalez C."/>
        </authorList>
    </citation>
    <scope>NUCLEOTIDE SEQUENCE</scope>
</reference>
<sequence length="50" mass="5955">MSSTHTKLRKHSGWKTILNKESFLCKPTYYRERISLHQSSKTIKCIILFN</sequence>
<evidence type="ECO:0000313" key="1">
    <source>
        <dbReference type="EMBL" id="JAH27806.1"/>
    </source>
</evidence>
<organism evidence="1">
    <name type="scientific">Anguilla anguilla</name>
    <name type="common">European freshwater eel</name>
    <name type="synonym">Muraena anguilla</name>
    <dbReference type="NCBI Taxonomy" id="7936"/>
    <lineage>
        <taxon>Eukaryota</taxon>
        <taxon>Metazoa</taxon>
        <taxon>Chordata</taxon>
        <taxon>Craniata</taxon>
        <taxon>Vertebrata</taxon>
        <taxon>Euteleostomi</taxon>
        <taxon>Actinopterygii</taxon>
        <taxon>Neopterygii</taxon>
        <taxon>Teleostei</taxon>
        <taxon>Anguilliformes</taxon>
        <taxon>Anguillidae</taxon>
        <taxon>Anguilla</taxon>
    </lineage>
</organism>
<dbReference type="AlphaFoldDB" id="A0A0E9RFA5"/>